<protein>
    <recommendedName>
        <fullName evidence="4">tRNA pseudouridine synthase A</fullName>
        <ecNumber evidence="4">5.4.99.12</ecNumber>
    </recommendedName>
    <alternativeName>
        <fullName evidence="4">tRNA pseudouridine(38-40) synthase</fullName>
    </alternativeName>
    <alternativeName>
        <fullName evidence="4">tRNA pseudouridylate synthase I</fullName>
    </alternativeName>
    <alternativeName>
        <fullName evidence="4">tRNA-uridine isomerase I</fullName>
    </alternativeName>
</protein>
<sequence>MSGFQRYFMELSYEGSAFHGWQIQNNSHTVQESIETALSTYFKSPISIMGSGRTDTGVHASMQVCHFDYSENFDREKLLRGLNGILPKQIAIHSIRKVIPDAHARFDAEERSYVYRMLFRKNPFIDHLAWTSYVRPDIDLMNQAASALLKHEDFESFSKVKTEVNNFRCQIKKAVWEQNGEELLFHITANRFLRGMVRAIVGTLVEIGMGRRQVEEMDAIIESRDRKKAGKSAPAQGLFLSKIVYPEKIYLD</sequence>
<dbReference type="RefSeq" id="WP_073572406.1">
    <property type="nucleotide sequence ID" value="NZ_FRXN01000003.1"/>
</dbReference>
<comment type="caution">
    <text evidence="4">Lacks conserved residue(s) required for the propagation of feature annotation.</text>
</comment>
<comment type="subunit">
    <text evidence="4">Homodimer.</text>
</comment>
<evidence type="ECO:0000256" key="6">
    <source>
        <dbReference type="PIRSR" id="PIRSR001430-2"/>
    </source>
</evidence>
<dbReference type="GO" id="GO:0160147">
    <property type="term" value="F:tRNA pseudouridine(38-40) synthase activity"/>
    <property type="evidence" value="ECO:0007669"/>
    <property type="project" value="UniProtKB-EC"/>
</dbReference>
<dbReference type="InterPro" id="IPR001406">
    <property type="entry name" value="PsdUridine_synth_TruA"/>
</dbReference>
<keyword evidence="2 4" id="KW-0819">tRNA processing</keyword>
<keyword evidence="3 4" id="KW-0413">Isomerase</keyword>
<dbReference type="GO" id="GO:0031119">
    <property type="term" value="P:tRNA pseudouridine synthesis"/>
    <property type="evidence" value="ECO:0007669"/>
    <property type="project" value="UniProtKB-UniRule"/>
</dbReference>
<comment type="function">
    <text evidence="4">Formation of pseudouridine at positions 38, 39 and 40 in the anticodon stem and loop of transfer RNAs.</text>
</comment>
<dbReference type="Proteomes" id="UP000184609">
    <property type="component" value="Unassembled WGS sequence"/>
</dbReference>
<feature type="active site" description="Nucleophile" evidence="4 5">
    <location>
        <position position="55"/>
    </location>
</feature>
<dbReference type="AlphaFoldDB" id="A0A1M7ZF64"/>
<evidence type="ECO:0000256" key="1">
    <source>
        <dbReference type="ARBA" id="ARBA00009375"/>
    </source>
</evidence>
<keyword evidence="10" id="KW-1185">Reference proteome</keyword>
<reference evidence="10" key="1">
    <citation type="submission" date="2016-12" db="EMBL/GenBank/DDBJ databases">
        <authorList>
            <person name="Varghese N."/>
            <person name="Submissions S."/>
        </authorList>
    </citation>
    <scope>NUCLEOTIDE SEQUENCE [LARGE SCALE GENOMIC DNA]</scope>
    <source>
        <strain evidence="10">DSM 25035</strain>
    </source>
</reference>
<gene>
    <name evidence="4" type="primary">truA</name>
    <name evidence="9" type="ORF">SAMN04488108_2800</name>
</gene>
<evidence type="ECO:0000256" key="5">
    <source>
        <dbReference type="PIRSR" id="PIRSR001430-1"/>
    </source>
</evidence>
<dbReference type="NCBIfam" id="TIGR00071">
    <property type="entry name" value="hisT_truA"/>
    <property type="match status" value="1"/>
</dbReference>
<dbReference type="InterPro" id="IPR020103">
    <property type="entry name" value="PsdUridine_synth_cat_dom_sf"/>
</dbReference>
<dbReference type="SUPFAM" id="SSF55120">
    <property type="entry name" value="Pseudouridine synthase"/>
    <property type="match status" value="1"/>
</dbReference>
<dbReference type="PANTHER" id="PTHR11142:SF0">
    <property type="entry name" value="TRNA PSEUDOURIDINE SYNTHASE-LIKE 1"/>
    <property type="match status" value="1"/>
</dbReference>
<comment type="similarity">
    <text evidence="1 4 7">Belongs to the tRNA pseudouridine synthase TruA family.</text>
</comment>
<proteinExistence type="inferred from homology"/>
<name>A0A1M7ZF64_9BACT</name>
<dbReference type="GO" id="GO:0003723">
    <property type="term" value="F:RNA binding"/>
    <property type="evidence" value="ECO:0007669"/>
    <property type="project" value="InterPro"/>
</dbReference>
<feature type="domain" description="Pseudouridine synthase I TruA alpha/beta" evidence="8">
    <location>
        <begin position="12"/>
        <end position="107"/>
    </location>
</feature>
<dbReference type="PIRSF" id="PIRSF001430">
    <property type="entry name" value="tRNA_psdUrid_synth"/>
    <property type="match status" value="1"/>
</dbReference>
<dbReference type="InterPro" id="IPR020094">
    <property type="entry name" value="TruA/RsuA/RluB/E/F_N"/>
</dbReference>
<feature type="binding site" evidence="4 6">
    <location>
        <position position="113"/>
    </location>
    <ligand>
        <name>substrate</name>
    </ligand>
</feature>
<dbReference type="Gene3D" id="3.30.70.580">
    <property type="entry name" value="Pseudouridine synthase I, catalytic domain, N-terminal subdomain"/>
    <property type="match status" value="1"/>
</dbReference>
<dbReference type="FunFam" id="3.30.70.580:FF:000001">
    <property type="entry name" value="tRNA pseudouridine synthase A"/>
    <property type="match status" value="1"/>
</dbReference>
<dbReference type="Gene3D" id="3.30.70.660">
    <property type="entry name" value="Pseudouridine synthase I, catalytic domain, C-terminal subdomain"/>
    <property type="match status" value="1"/>
</dbReference>
<comment type="catalytic activity">
    <reaction evidence="4 7">
        <text>uridine(38/39/40) in tRNA = pseudouridine(38/39/40) in tRNA</text>
        <dbReference type="Rhea" id="RHEA:22376"/>
        <dbReference type="Rhea" id="RHEA-COMP:10085"/>
        <dbReference type="Rhea" id="RHEA-COMP:10087"/>
        <dbReference type="ChEBI" id="CHEBI:65314"/>
        <dbReference type="ChEBI" id="CHEBI:65315"/>
        <dbReference type="EC" id="5.4.99.12"/>
    </reaction>
</comment>
<dbReference type="HAMAP" id="MF_00171">
    <property type="entry name" value="TruA"/>
    <property type="match status" value="1"/>
</dbReference>
<dbReference type="STRING" id="1073327.SAMN04488108_2800"/>
<evidence type="ECO:0000313" key="10">
    <source>
        <dbReference type="Proteomes" id="UP000184609"/>
    </source>
</evidence>
<dbReference type="CDD" id="cd02570">
    <property type="entry name" value="PseudoU_synth_EcTruA"/>
    <property type="match status" value="1"/>
</dbReference>
<evidence type="ECO:0000313" key="9">
    <source>
        <dbReference type="EMBL" id="SHO63508.1"/>
    </source>
</evidence>
<dbReference type="Pfam" id="PF01416">
    <property type="entry name" value="PseudoU_synth_1"/>
    <property type="match status" value="2"/>
</dbReference>
<feature type="domain" description="Pseudouridine synthase I TruA alpha/beta" evidence="8">
    <location>
        <begin position="144"/>
        <end position="246"/>
    </location>
</feature>
<evidence type="ECO:0000256" key="4">
    <source>
        <dbReference type="HAMAP-Rule" id="MF_00171"/>
    </source>
</evidence>
<organism evidence="9 10">
    <name type="scientific">Algoriphagus zhangzhouensis</name>
    <dbReference type="NCBI Taxonomy" id="1073327"/>
    <lineage>
        <taxon>Bacteria</taxon>
        <taxon>Pseudomonadati</taxon>
        <taxon>Bacteroidota</taxon>
        <taxon>Cytophagia</taxon>
        <taxon>Cytophagales</taxon>
        <taxon>Cyclobacteriaceae</taxon>
        <taxon>Algoriphagus</taxon>
    </lineage>
</organism>
<evidence type="ECO:0000256" key="7">
    <source>
        <dbReference type="RuleBase" id="RU003792"/>
    </source>
</evidence>
<dbReference type="OrthoDB" id="9811823at2"/>
<evidence type="ECO:0000256" key="2">
    <source>
        <dbReference type="ARBA" id="ARBA00022694"/>
    </source>
</evidence>
<accession>A0A1M7ZF64</accession>
<evidence type="ECO:0000259" key="8">
    <source>
        <dbReference type="Pfam" id="PF01416"/>
    </source>
</evidence>
<dbReference type="EMBL" id="FRXN01000003">
    <property type="protein sequence ID" value="SHO63508.1"/>
    <property type="molecule type" value="Genomic_DNA"/>
</dbReference>
<dbReference type="PANTHER" id="PTHR11142">
    <property type="entry name" value="PSEUDOURIDYLATE SYNTHASE"/>
    <property type="match status" value="1"/>
</dbReference>
<dbReference type="EC" id="5.4.99.12" evidence="4"/>
<evidence type="ECO:0000256" key="3">
    <source>
        <dbReference type="ARBA" id="ARBA00023235"/>
    </source>
</evidence>
<dbReference type="InterPro" id="IPR020097">
    <property type="entry name" value="PsdUridine_synth_TruA_a/b_dom"/>
</dbReference>
<dbReference type="InterPro" id="IPR020095">
    <property type="entry name" value="PsdUridine_synth_TruA_C"/>
</dbReference>